<reference evidence="4" key="2">
    <citation type="submission" date="2025-08" db="UniProtKB">
        <authorList>
            <consortium name="Ensembl"/>
        </authorList>
    </citation>
    <scope>IDENTIFICATION</scope>
</reference>
<dbReference type="GO" id="GO:0007166">
    <property type="term" value="P:cell surface receptor signaling pathway"/>
    <property type="evidence" value="ECO:0007669"/>
    <property type="project" value="TreeGrafter"/>
</dbReference>
<dbReference type="SUPFAM" id="SSF48726">
    <property type="entry name" value="Immunoglobulin"/>
    <property type="match status" value="1"/>
</dbReference>
<dbReference type="GO" id="GO:0005886">
    <property type="term" value="C:plasma membrane"/>
    <property type="evidence" value="ECO:0007669"/>
    <property type="project" value="TreeGrafter"/>
</dbReference>
<evidence type="ECO:0000259" key="3">
    <source>
        <dbReference type="PROSITE" id="PS50835"/>
    </source>
</evidence>
<dbReference type="SMART" id="SM00406">
    <property type="entry name" value="IGv"/>
    <property type="match status" value="1"/>
</dbReference>
<accession>A0A8C9RDU2</accession>
<dbReference type="InterPro" id="IPR013106">
    <property type="entry name" value="Ig_V-set"/>
</dbReference>
<name>A0A8C9RDU2_SCLFO</name>
<protein>
    <recommendedName>
        <fullName evidence="3">Ig-like domain-containing protein</fullName>
    </recommendedName>
</protein>
<dbReference type="InterPro" id="IPR036179">
    <property type="entry name" value="Ig-like_dom_sf"/>
</dbReference>
<dbReference type="PROSITE" id="PS50835">
    <property type="entry name" value="IG_LIKE"/>
    <property type="match status" value="1"/>
</dbReference>
<evidence type="ECO:0000313" key="5">
    <source>
        <dbReference type="Proteomes" id="UP000694397"/>
    </source>
</evidence>
<dbReference type="AlphaFoldDB" id="A0A8C9RDU2"/>
<feature type="domain" description="Ig-like" evidence="3">
    <location>
        <begin position="1"/>
        <end position="103"/>
    </location>
</feature>
<keyword evidence="1" id="KW-0732">Signal</keyword>
<dbReference type="CDD" id="cd00099">
    <property type="entry name" value="IgV"/>
    <property type="match status" value="1"/>
</dbReference>
<proteinExistence type="predicted"/>
<evidence type="ECO:0000256" key="1">
    <source>
        <dbReference type="ARBA" id="ARBA00022729"/>
    </source>
</evidence>
<organism evidence="4 5">
    <name type="scientific">Scleropages formosus</name>
    <name type="common">Asian bonytongue</name>
    <name type="synonym">Osteoglossum formosum</name>
    <dbReference type="NCBI Taxonomy" id="113540"/>
    <lineage>
        <taxon>Eukaryota</taxon>
        <taxon>Metazoa</taxon>
        <taxon>Chordata</taxon>
        <taxon>Craniata</taxon>
        <taxon>Vertebrata</taxon>
        <taxon>Euteleostomi</taxon>
        <taxon>Actinopterygii</taxon>
        <taxon>Neopterygii</taxon>
        <taxon>Teleostei</taxon>
        <taxon>Osteoglossocephala</taxon>
        <taxon>Osteoglossomorpha</taxon>
        <taxon>Osteoglossiformes</taxon>
        <taxon>Osteoglossidae</taxon>
        <taxon>Scleropages</taxon>
    </lineage>
</organism>
<dbReference type="InterPro" id="IPR007110">
    <property type="entry name" value="Ig-like_dom"/>
</dbReference>
<evidence type="ECO:0000256" key="2">
    <source>
        <dbReference type="ARBA" id="ARBA00022859"/>
    </source>
</evidence>
<dbReference type="Ensembl" id="ENSSFOT00015010542.2">
    <property type="protein sequence ID" value="ENSSFOP00015010401.2"/>
    <property type="gene ID" value="ENSSFOG00015006761.2"/>
</dbReference>
<evidence type="ECO:0000313" key="4">
    <source>
        <dbReference type="Ensembl" id="ENSSFOP00015010401.2"/>
    </source>
</evidence>
<sequence>KEVTQTPPALFVRSGDSLQFSCSHKINSYDTILWYQQSESGGALKLIGYVYYTANTTEDSYKDHFSVTGNGESEVLLHITKVKSEDTAVYFCAAISTVMQTLSLLYKNPSLFQCITCQNTPV</sequence>
<dbReference type="Gene3D" id="2.60.40.10">
    <property type="entry name" value="Immunoglobulins"/>
    <property type="match status" value="1"/>
</dbReference>
<dbReference type="Pfam" id="PF07686">
    <property type="entry name" value="V-set"/>
    <property type="match status" value="1"/>
</dbReference>
<keyword evidence="2" id="KW-0391">Immunity</keyword>
<dbReference type="PANTHER" id="PTHR23268">
    <property type="entry name" value="T-CELL RECEPTOR BETA CHAIN"/>
    <property type="match status" value="1"/>
</dbReference>
<dbReference type="PANTHER" id="PTHR23268:SF28">
    <property type="entry name" value="T CELL RECEPTOR BETA VARIABLE 19"/>
    <property type="match status" value="1"/>
</dbReference>
<dbReference type="GO" id="GO:0002376">
    <property type="term" value="P:immune system process"/>
    <property type="evidence" value="ECO:0007669"/>
    <property type="project" value="UniProtKB-KW"/>
</dbReference>
<dbReference type="InterPro" id="IPR050413">
    <property type="entry name" value="TCR_beta_variable"/>
</dbReference>
<dbReference type="GeneTree" id="ENSGT00940000166007"/>
<dbReference type="InterPro" id="IPR003599">
    <property type="entry name" value="Ig_sub"/>
</dbReference>
<reference evidence="4" key="3">
    <citation type="submission" date="2025-09" db="UniProtKB">
        <authorList>
            <consortium name="Ensembl"/>
        </authorList>
    </citation>
    <scope>IDENTIFICATION</scope>
</reference>
<keyword evidence="5" id="KW-1185">Reference proteome</keyword>
<dbReference type="SMART" id="SM00409">
    <property type="entry name" value="IG"/>
    <property type="match status" value="1"/>
</dbReference>
<dbReference type="InterPro" id="IPR013783">
    <property type="entry name" value="Ig-like_fold"/>
</dbReference>
<dbReference type="OrthoDB" id="8947657at2759"/>
<dbReference type="Proteomes" id="UP000694397">
    <property type="component" value="Chromosome 15"/>
</dbReference>
<reference evidence="4 5" key="1">
    <citation type="submission" date="2019-04" db="EMBL/GenBank/DDBJ databases">
        <authorList>
            <consortium name="Wellcome Sanger Institute Data Sharing"/>
        </authorList>
    </citation>
    <scope>NUCLEOTIDE SEQUENCE [LARGE SCALE GENOMIC DNA]</scope>
</reference>